<reference evidence="1 2" key="1">
    <citation type="submission" date="2017-04" db="EMBL/GenBank/DDBJ databases">
        <authorList>
            <person name="Afonso C.L."/>
            <person name="Miller P.J."/>
            <person name="Scott M.A."/>
            <person name="Spackman E."/>
            <person name="Goraichik I."/>
            <person name="Dimitrov K.M."/>
            <person name="Suarez D.L."/>
            <person name="Swayne D.E."/>
        </authorList>
    </citation>
    <scope>NUCLEOTIDE SEQUENCE [LARGE SCALE GENOMIC DNA]</scope>
</reference>
<evidence type="ECO:0000313" key="2">
    <source>
        <dbReference type="Proteomes" id="UP000196158"/>
    </source>
</evidence>
<gene>
    <name evidence="1" type="ORF">KASA_0Q10098G</name>
</gene>
<sequence length="526" mass="61018">MSNSPRELPGFYYDTERGKYFPLTQQRQNQFKKQKLDSQLQNQNINYWNECFREYCKFVEGPRIENIPFTDGDLFVIYNIMTLKKRGADLFNELLIRPIDLTLGSYQNKLLHSFSFNGGNLYWNILSDGRILEYEKDNYHGRWDTKTSEHNITEIDNFDFNPRFEEFTIVNIKRAQNSRFIHYKIKQKRTISATNSLLSPSTQHLFHKIFTSRNPNENGNPDLKCFTKLDERDFDNINDTIATSYGPLLAVKRKIFLLNWTDTNIQTTLKFTTQSDITTLGSQEENDSCCYVFCGTRNGYIYKLLLSKKLSVEIPRVRIMKCYKNICKVSSIVSITVLSGYRILVSGFTQDVQSQYLFIIDLLEMDSNDEYTTATPTILVTKFKNATKETELLSISDDEQYICYGKQNDFEIFSLRHRSYEQNGNYTCYPYASSFDFLKNCSPNWLTGFRLSNVSFSNNVSTCENHASNYFKRSTFTSTDQTSKIDSKSSSRDGGSLIILMSFQSSAKNNPDSSLPTNKLLSAYIF</sequence>
<dbReference type="Proteomes" id="UP000196158">
    <property type="component" value="Unassembled WGS sequence"/>
</dbReference>
<accession>A0A1X7QZU2</accession>
<dbReference type="STRING" id="1789683.A0A1X7QZU2"/>
<evidence type="ECO:0000313" key="1">
    <source>
        <dbReference type="EMBL" id="SMN18516.1"/>
    </source>
</evidence>
<dbReference type="OrthoDB" id="128867at2759"/>
<dbReference type="EMBL" id="FXLY01000002">
    <property type="protein sequence ID" value="SMN18516.1"/>
    <property type="molecule type" value="Genomic_DNA"/>
</dbReference>
<keyword evidence="2" id="KW-1185">Reference proteome</keyword>
<organism evidence="1 2">
    <name type="scientific">Maudiozyma saulgeensis</name>
    <dbReference type="NCBI Taxonomy" id="1789683"/>
    <lineage>
        <taxon>Eukaryota</taxon>
        <taxon>Fungi</taxon>
        <taxon>Dikarya</taxon>
        <taxon>Ascomycota</taxon>
        <taxon>Saccharomycotina</taxon>
        <taxon>Saccharomycetes</taxon>
        <taxon>Saccharomycetales</taxon>
        <taxon>Saccharomycetaceae</taxon>
        <taxon>Maudiozyma</taxon>
    </lineage>
</organism>
<protein>
    <submittedName>
        <fullName evidence="1">Uncharacterized protein</fullName>
    </submittedName>
</protein>
<dbReference type="AlphaFoldDB" id="A0A1X7QZU2"/>
<name>A0A1X7QZU2_9SACH</name>
<proteinExistence type="predicted"/>